<evidence type="ECO:0000256" key="7">
    <source>
        <dbReference type="ARBA" id="ARBA00023268"/>
    </source>
</evidence>
<keyword evidence="15" id="KW-1185">Reference proteome</keyword>
<dbReference type="InterPro" id="IPR016036">
    <property type="entry name" value="Malonyl_transacylase_ACP-bd"/>
</dbReference>
<dbReference type="InterPro" id="IPR018201">
    <property type="entry name" value="Ketoacyl_synth_AS"/>
</dbReference>
<dbReference type="Pfam" id="PF14765">
    <property type="entry name" value="PS-DH"/>
    <property type="match status" value="3"/>
</dbReference>
<dbReference type="PROSITE" id="PS52004">
    <property type="entry name" value="KS3_2"/>
    <property type="match status" value="4"/>
</dbReference>
<dbReference type="GO" id="GO:0006633">
    <property type="term" value="P:fatty acid biosynthetic process"/>
    <property type="evidence" value="ECO:0007669"/>
    <property type="project" value="InterPro"/>
</dbReference>
<proteinExistence type="predicted"/>
<evidence type="ECO:0000256" key="3">
    <source>
        <dbReference type="ARBA" id="ARBA00022450"/>
    </source>
</evidence>
<evidence type="ECO:0000256" key="10">
    <source>
        <dbReference type="SAM" id="MobiDB-lite"/>
    </source>
</evidence>
<dbReference type="InterPro" id="IPR036291">
    <property type="entry name" value="NAD(P)-bd_dom_sf"/>
</dbReference>
<dbReference type="Pfam" id="PF00109">
    <property type="entry name" value="ketoacyl-synt"/>
    <property type="match status" value="4"/>
</dbReference>
<feature type="domain" description="PKS/mFAS DH" evidence="13">
    <location>
        <begin position="4205"/>
        <end position="4471"/>
    </location>
</feature>
<feature type="region of interest" description="Disordered" evidence="10">
    <location>
        <begin position="2000"/>
        <end position="2020"/>
    </location>
</feature>
<keyword evidence="7" id="KW-0511">Multifunctional enzyme</keyword>
<dbReference type="Gene3D" id="3.40.366.10">
    <property type="entry name" value="Malonyl-Coenzyme A Acyl Carrier Protein, domain 2"/>
    <property type="match status" value="4"/>
</dbReference>
<dbReference type="Gene3D" id="3.40.50.720">
    <property type="entry name" value="NAD(P)-binding Rossmann-like Domain"/>
    <property type="match status" value="4"/>
</dbReference>
<dbReference type="InterPro" id="IPR014031">
    <property type="entry name" value="Ketoacyl_synth_C"/>
</dbReference>
<dbReference type="Pfam" id="PF00550">
    <property type="entry name" value="PP-binding"/>
    <property type="match status" value="4"/>
</dbReference>
<feature type="domain" description="Carrier" evidence="11">
    <location>
        <begin position="1476"/>
        <end position="1551"/>
    </location>
</feature>
<dbReference type="InterPro" id="IPR006162">
    <property type="entry name" value="Ppantetheine_attach_site"/>
</dbReference>
<dbReference type="SMART" id="SM01294">
    <property type="entry name" value="PKS_PP_betabranch"/>
    <property type="match status" value="4"/>
</dbReference>
<dbReference type="SMART" id="SM00826">
    <property type="entry name" value="PKS_DH"/>
    <property type="match status" value="3"/>
</dbReference>
<dbReference type="InterPro" id="IPR041618">
    <property type="entry name" value="PKS_DE"/>
</dbReference>
<keyword evidence="4" id="KW-0597">Phosphoprotein</keyword>
<dbReference type="InterPro" id="IPR049551">
    <property type="entry name" value="PKS_DH_C"/>
</dbReference>
<dbReference type="FunFam" id="3.40.366.10:FF:000002">
    <property type="entry name" value="Probable polyketide synthase 2"/>
    <property type="match status" value="4"/>
</dbReference>
<evidence type="ECO:0000256" key="5">
    <source>
        <dbReference type="ARBA" id="ARBA00022679"/>
    </source>
</evidence>
<dbReference type="GO" id="GO:0033068">
    <property type="term" value="P:macrolide biosynthetic process"/>
    <property type="evidence" value="ECO:0007669"/>
    <property type="project" value="UniProtKB-ARBA"/>
</dbReference>
<dbReference type="Pfam" id="PF00698">
    <property type="entry name" value="Acyl_transf_1"/>
    <property type="match status" value="4"/>
</dbReference>
<evidence type="ECO:0000259" key="13">
    <source>
        <dbReference type="PROSITE" id="PS52019"/>
    </source>
</evidence>
<name>A0A2N8PPE9_STRNR</name>
<feature type="active site" description="Proton donor; for dehydratase activity" evidence="9">
    <location>
        <position position="6099"/>
    </location>
</feature>
<evidence type="ECO:0000256" key="9">
    <source>
        <dbReference type="PROSITE-ProRule" id="PRU01363"/>
    </source>
</evidence>
<protein>
    <recommendedName>
        <fullName evidence="16">Polyketide synthase</fullName>
    </recommendedName>
</protein>
<keyword evidence="5" id="KW-0808">Transferase</keyword>
<feature type="domain" description="PKS/mFAS DH" evidence="13">
    <location>
        <begin position="2475"/>
        <end position="2750"/>
    </location>
</feature>
<feature type="active site" description="Proton acceptor; for dehydratase activity" evidence="9">
    <location>
        <position position="4237"/>
    </location>
</feature>
<dbReference type="SUPFAM" id="SSF53901">
    <property type="entry name" value="Thiolase-like"/>
    <property type="match status" value="4"/>
</dbReference>
<dbReference type="InterPro" id="IPR015083">
    <property type="entry name" value="NorB/c/GfsB-D-like_docking"/>
</dbReference>
<dbReference type="CDD" id="cd00833">
    <property type="entry name" value="PKS"/>
    <property type="match status" value="4"/>
</dbReference>
<dbReference type="PROSITE" id="PS00606">
    <property type="entry name" value="KS3_1"/>
    <property type="match status" value="4"/>
</dbReference>
<dbReference type="SMART" id="SM00823">
    <property type="entry name" value="PKS_PP"/>
    <property type="match status" value="4"/>
</dbReference>
<dbReference type="Pfam" id="PF08659">
    <property type="entry name" value="KR"/>
    <property type="match status" value="4"/>
</dbReference>
<evidence type="ECO:0000256" key="4">
    <source>
        <dbReference type="ARBA" id="ARBA00022553"/>
    </source>
</evidence>
<feature type="compositionally biased region" description="Low complexity" evidence="10">
    <location>
        <begin position="2000"/>
        <end position="2015"/>
    </location>
</feature>
<evidence type="ECO:0000256" key="6">
    <source>
        <dbReference type="ARBA" id="ARBA00023194"/>
    </source>
</evidence>
<feature type="active site" description="Proton donor; for dehydratase activity" evidence="9">
    <location>
        <position position="2676"/>
    </location>
</feature>
<keyword evidence="6" id="KW-0045">Antibiotic biosynthesis</keyword>
<dbReference type="InterPro" id="IPR036736">
    <property type="entry name" value="ACP-like_sf"/>
</dbReference>
<comment type="pathway">
    <text evidence="2">Antibiotic biosynthesis.</text>
</comment>
<comment type="caution">
    <text evidence="14">The sequence shown here is derived from an EMBL/GenBank/DDBJ whole genome shotgun (WGS) entry which is preliminary data.</text>
</comment>
<dbReference type="InterPro" id="IPR055123">
    <property type="entry name" value="SpnB-like_Rossmann"/>
</dbReference>
<feature type="region of interest" description="N-terminal hotdog fold" evidence="9">
    <location>
        <begin position="5906"/>
        <end position="6028"/>
    </location>
</feature>
<feature type="domain" description="Ketosynthase family 3 (KS3)" evidence="12">
    <location>
        <begin position="1569"/>
        <end position="1995"/>
    </location>
</feature>
<dbReference type="Gene3D" id="3.40.47.10">
    <property type="match status" value="4"/>
</dbReference>
<dbReference type="InterPro" id="IPR036299">
    <property type="entry name" value="Polyketide_synth_docking_sf"/>
</dbReference>
<dbReference type="InterPro" id="IPR013968">
    <property type="entry name" value="PKS_KR"/>
</dbReference>
<dbReference type="GO" id="GO:0004315">
    <property type="term" value="F:3-oxoacyl-[acyl-carrier-protein] synthase activity"/>
    <property type="evidence" value="ECO:0007669"/>
    <property type="project" value="InterPro"/>
</dbReference>
<dbReference type="FunFam" id="1.10.1200.10:FF:000007">
    <property type="entry name" value="Probable polyketide synthase pks17"/>
    <property type="match status" value="4"/>
</dbReference>
<keyword evidence="8" id="KW-0012">Acyltransferase</keyword>
<dbReference type="InterPro" id="IPR057326">
    <property type="entry name" value="KR_dom"/>
</dbReference>
<evidence type="ECO:0000313" key="14">
    <source>
        <dbReference type="EMBL" id="PNE42889.1"/>
    </source>
</evidence>
<dbReference type="SUPFAM" id="SSF101173">
    <property type="entry name" value="Docking domain B of the erythromycin polyketide synthase (DEBS)"/>
    <property type="match status" value="1"/>
</dbReference>
<evidence type="ECO:0000256" key="2">
    <source>
        <dbReference type="ARBA" id="ARBA00004792"/>
    </source>
</evidence>
<dbReference type="Gene3D" id="3.30.70.3290">
    <property type="match status" value="4"/>
</dbReference>
<feature type="region of interest" description="C-terminal hotdog fold" evidence="9">
    <location>
        <begin position="6040"/>
        <end position="6174"/>
    </location>
</feature>
<dbReference type="SUPFAM" id="SSF47336">
    <property type="entry name" value="ACP-like"/>
    <property type="match status" value="4"/>
</dbReference>
<dbReference type="CDD" id="cd08956">
    <property type="entry name" value="KR_3_FAS_SDR_x"/>
    <property type="match status" value="3"/>
</dbReference>
<dbReference type="InterPro" id="IPR001227">
    <property type="entry name" value="Ac_transferase_dom_sf"/>
</dbReference>
<organism evidence="14 15">
    <name type="scientific">Streptomyces noursei</name>
    <name type="common">Streptomyces albulus</name>
    <dbReference type="NCBI Taxonomy" id="1971"/>
    <lineage>
        <taxon>Bacteria</taxon>
        <taxon>Bacillati</taxon>
        <taxon>Actinomycetota</taxon>
        <taxon>Actinomycetes</taxon>
        <taxon>Kitasatosporales</taxon>
        <taxon>Streptomycetaceae</taxon>
        <taxon>Streptomyces</taxon>
    </lineage>
</organism>
<evidence type="ECO:0000259" key="12">
    <source>
        <dbReference type="PROSITE" id="PS52004"/>
    </source>
</evidence>
<dbReference type="SUPFAM" id="SSF55048">
    <property type="entry name" value="Probable ACP-binding domain of malonyl-CoA ACP transacylase"/>
    <property type="match status" value="4"/>
</dbReference>
<dbReference type="InterPro" id="IPR020841">
    <property type="entry name" value="PKS_Beta-ketoAc_synthase_dom"/>
</dbReference>
<dbReference type="InterPro" id="IPR049552">
    <property type="entry name" value="PKS_DH_N"/>
</dbReference>
<feature type="active site" description="Proton acceptor; for dehydratase activity" evidence="9">
    <location>
        <position position="2507"/>
    </location>
</feature>
<dbReference type="SMART" id="SM00827">
    <property type="entry name" value="PKS_AT"/>
    <property type="match status" value="4"/>
</dbReference>
<feature type="domain" description="Carrier" evidence="11">
    <location>
        <begin position="3219"/>
        <end position="3294"/>
    </location>
</feature>
<evidence type="ECO:0000259" key="11">
    <source>
        <dbReference type="PROSITE" id="PS50075"/>
    </source>
</evidence>
<dbReference type="SMART" id="SM00822">
    <property type="entry name" value="PKS_KR"/>
    <property type="match status" value="4"/>
</dbReference>
<feature type="active site" description="Proton donor; for dehydratase activity" evidence="9">
    <location>
        <position position="4398"/>
    </location>
</feature>
<feature type="domain" description="Carrier" evidence="11">
    <location>
        <begin position="6642"/>
        <end position="6717"/>
    </location>
</feature>
<feature type="region of interest" description="C-terminal hotdog fold" evidence="9">
    <location>
        <begin position="4339"/>
        <end position="4471"/>
    </location>
</feature>
<evidence type="ECO:0008006" key="16">
    <source>
        <dbReference type="Google" id="ProtNLM"/>
    </source>
</evidence>
<dbReference type="Pfam" id="PF21089">
    <property type="entry name" value="PKS_DH_N"/>
    <property type="match status" value="3"/>
</dbReference>
<feature type="region of interest" description="N-terminal hotdog fold" evidence="9">
    <location>
        <begin position="4205"/>
        <end position="4327"/>
    </location>
</feature>
<dbReference type="PANTHER" id="PTHR43775">
    <property type="entry name" value="FATTY ACID SYNTHASE"/>
    <property type="match status" value="1"/>
</dbReference>
<dbReference type="FunFam" id="3.40.47.10:FF:000019">
    <property type="entry name" value="Polyketide synthase type I"/>
    <property type="match status" value="4"/>
</dbReference>
<keyword evidence="3" id="KW-0596">Phosphopantetheine</keyword>
<evidence type="ECO:0000256" key="8">
    <source>
        <dbReference type="ARBA" id="ARBA00023315"/>
    </source>
</evidence>
<dbReference type="GO" id="GO:0004312">
    <property type="term" value="F:fatty acid synthase activity"/>
    <property type="evidence" value="ECO:0007669"/>
    <property type="project" value="TreeGrafter"/>
</dbReference>
<dbReference type="InterPro" id="IPR050091">
    <property type="entry name" value="PKS_NRPS_Biosynth_Enz"/>
</dbReference>
<feature type="domain" description="Carrier" evidence="11">
    <location>
        <begin position="4919"/>
        <end position="4994"/>
    </location>
</feature>
<dbReference type="SUPFAM" id="SSF51735">
    <property type="entry name" value="NAD(P)-binding Rossmann-fold domains"/>
    <property type="match status" value="8"/>
</dbReference>
<evidence type="ECO:0000313" key="15">
    <source>
        <dbReference type="Proteomes" id="UP000236047"/>
    </source>
</evidence>
<feature type="domain" description="Ketosynthase family 3 (KS3)" evidence="12">
    <location>
        <begin position="34"/>
        <end position="460"/>
    </location>
</feature>
<dbReference type="InterPro" id="IPR032821">
    <property type="entry name" value="PKS_assoc"/>
</dbReference>
<dbReference type="PANTHER" id="PTHR43775:SF51">
    <property type="entry name" value="INACTIVE PHENOLPHTHIOCEROL SYNTHESIS POLYKETIDE SYNTHASE TYPE I PKS1-RELATED"/>
    <property type="match status" value="1"/>
</dbReference>
<dbReference type="InterPro" id="IPR020806">
    <property type="entry name" value="PKS_PP-bd"/>
</dbReference>
<dbReference type="Proteomes" id="UP000236047">
    <property type="component" value="Unassembled WGS sequence"/>
</dbReference>
<dbReference type="NCBIfam" id="NF045894">
    <property type="entry name" value="PKS_plus_SDR"/>
    <property type="match status" value="1"/>
</dbReference>
<feature type="domain" description="PKS/mFAS DH" evidence="13">
    <location>
        <begin position="5906"/>
        <end position="6174"/>
    </location>
</feature>
<reference evidence="15" key="1">
    <citation type="submission" date="2015-09" db="EMBL/GenBank/DDBJ databases">
        <authorList>
            <person name="Graham D.E."/>
            <person name="Mahan K.M."/>
            <person name="Klingeman D.M."/>
            <person name="Fida T."/>
            <person name="Giannone R.J."/>
            <person name="Hettich R.L."/>
            <person name="Parry R.J."/>
            <person name="Spain J.C."/>
        </authorList>
    </citation>
    <scope>NUCLEOTIDE SEQUENCE [LARGE SCALE GENOMIC DNA]</scope>
    <source>
        <strain evidence="15">JCM 4701</strain>
    </source>
</reference>
<dbReference type="Pfam" id="PF08990">
    <property type="entry name" value="Docking"/>
    <property type="match status" value="1"/>
</dbReference>
<dbReference type="Pfam" id="PF02801">
    <property type="entry name" value="Ketoacyl-synt_C"/>
    <property type="match status" value="4"/>
</dbReference>
<accession>A0A2N8PPE9</accession>
<feature type="active site" description="Proton acceptor; for dehydratase activity" evidence="9">
    <location>
        <position position="5938"/>
    </location>
</feature>
<dbReference type="PROSITE" id="PS50075">
    <property type="entry name" value="CARRIER"/>
    <property type="match status" value="4"/>
</dbReference>
<dbReference type="Pfam" id="PF16197">
    <property type="entry name" value="KAsynt_C_assoc"/>
    <property type="match status" value="4"/>
</dbReference>
<dbReference type="PROSITE" id="PS52019">
    <property type="entry name" value="PKS_MFAS_DH"/>
    <property type="match status" value="3"/>
</dbReference>
<dbReference type="InterPro" id="IPR020807">
    <property type="entry name" value="PKS_DH"/>
</dbReference>
<dbReference type="InterPro" id="IPR016035">
    <property type="entry name" value="Acyl_Trfase/lysoPLipase"/>
</dbReference>
<feature type="domain" description="Ketosynthase family 3 (KS3)" evidence="12">
    <location>
        <begin position="5013"/>
        <end position="5435"/>
    </location>
</feature>
<dbReference type="InterPro" id="IPR009081">
    <property type="entry name" value="PP-bd_ACP"/>
</dbReference>
<feature type="region of interest" description="C-terminal hotdog fold" evidence="9">
    <location>
        <begin position="2615"/>
        <end position="2750"/>
    </location>
</feature>
<dbReference type="InterPro" id="IPR042104">
    <property type="entry name" value="PKS_dehydratase_sf"/>
</dbReference>
<dbReference type="InterPro" id="IPR049900">
    <property type="entry name" value="PKS_mFAS_DH"/>
</dbReference>
<dbReference type="Gene3D" id="1.10.1200.10">
    <property type="entry name" value="ACP-like"/>
    <property type="match status" value="4"/>
</dbReference>
<dbReference type="InterPro" id="IPR014043">
    <property type="entry name" value="Acyl_transferase_dom"/>
</dbReference>
<dbReference type="InterPro" id="IPR016039">
    <property type="entry name" value="Thiolase-like"/>
</dbReference>
<dbReference type="EMBL" id="LJSN01000002">
    <property type="protein sequence ID" value="PNE42889.1"/>
    <property type="molecule type" value="Genomic_DNA"/>
</dbReference>
<feature type="region of interest" description="N-terminal hotdog fold" evidence="9">
    <location>
        <begin position="2475"/>
        <end position="2599"/>
    </location>
</feature>
<dbReference type="SMART" id="SM00825">
    <property type="entry name" value="PKS_KS"/>
    <property type="match status" value="4"/>
</dbReference>
<dbReference type="SUPFAM" id="SSF52151">
    <property type="entry name" value="FabD/lysophospholipase-like"/>
    <property type="match status" value="4"/>
</dbReference>
<dbReference type="Gene3D" id="3.10.129.110">
    <property type="entry name" value="Polyketide synthase dehydratase"/>
    <property type="match status" value="3"/>
</dbReference>
<dbReference type="InterPro" id="IPR014030">
    <property type="entry name" value="Ketoacyl_synth_N"/>
</dbReference>
<sequence>MMSNEEKLREYLKRAIADLHETRQQLDETEAKQREPIAIVSMACRFPGGVRAPEELWALLRDGVDAISSFPRNRGWDLEALYHPDPAHQGTAYAREGGFLHEAGEFDPAFFGISPREALAMDPQQRLLLETAWEAVEDAGIDPQSLAGSRTGVFVGTGHGGYDAEGGRRADEVGGHLLTGNHISIASGRISYVLGLEGPALTVDTACSSSLVVLHLAMHALRRGECTMALVGGATVMSTPQMFVEFSRQRGLAPDGRCKPFAAAADGTGWSEGVGLLLVERLSDAVRNGHPVLAVLKGSAVNQDGASNGLTAPNGPSQQRVIRQALAGTGLAASDIDAVEAHGTGTTLGDPIEAHALLATYGQQRSADRPLLIGSMKSNIGHTQAAAGVAGVMKMVLAMRHGQLPKSLHLDEPTGHVDWSEGHARLLTEAEPWPSTDRPRRAAVSSFGISGTNAHVILEQAPAHEAEAASEPAVRPGTLPWILSARTEAALRAQAERLGRHVRDRADLEPSAVAHALVDTRALMEHRAVVVADDREAFLDGLDALATGRTANGLVSDVAAQTATAFLFAGQGSQRLGMGRELHAAHPEFAAAFDAVCAELDPHLDRPLRDVVFADEGSADAALLDRTAYTQAALFALETALFRLVESWGVAPRFVAGHSIGEITAAHVSGVLTLQDAARLVAARGTLMQALPEGGAMVAIQATEEEIRDSLAHYEGKVSLAAANGPDSTVISGDEQAVTEIAARWAAQDRRTKRLRVSHAFHSPHMDDMLEDFRSVARGLTFHAPRIPVVSTVTGELATEDELRSPDYWVRQVREAVRFCAAVRTLEAEGVTTFVEIGPDGVLTPMVQDCLTTLDEPVPPVLVSLLRTGRPEASTLTTGIATAFAHGVHVDWSACLGARNAPHVRLPTYAFQRQWYWLDPADPEPAEAADAVAGEAGFWAAVEREDLQELSAVLAIDGSDADSLGSLLPTLSSWHRQRRIQAAADRFSYRTHWTPRTASNGPAATGHWLVVLPDGAAADPWTARLLDALRDQGLHIDVRELPDTDEPGDALARPDAPLDGVLSLLALDERPHPHLPSVPRGVAAATTLLHALETAGIQAPLWCVTRGAVAVDRHEALTHPVQAQTWGLGRVAALESPQTWGGLVDLPENLDGRTVAALLRTLAGEEDQVAIRPAGVFTRRLERVTPGDTDAPWHTHGTVLVTGGTGALGTHLAHWLVDAGAQHLVLTSRRGPQAPGAPELAAALTDRGVEVTLAACDAADRDALAAVLADIPPHLPLTGVVHAAGVLDDGVLDALTPERFETVLRPKAQAAQNLHELTRDLDLDHFVLFSSIVGVLGNPGQANYAAANAYLDALAEHRHRQGLPATSVSWGPWAGDGMATDSDAADRMRRDGLLPMPPAPALAALRQALAQGMTHMTVADIDWSAYAPALTAVRPSPLIGDLPEARRAVRPADGPRGEASPLRDRIGALPPAEQEQAFLAMVREEAAKVLGHPSPDTVDAQRAFREQGFDSLMAVDLRNRLSAATGLRLPTTLLFDHPTSVAVAAYLRAEVLGAAGPATVVRASAATLDEPVAIVGMACRLPGGVDSPAALWRLLAEGGDAITPMPADRGWDLDRVFHPDPDHQGTSYARGGGFLHGVAGFDADFFGISPREALAMDPQQRLLLETTWEVLEQAGIDPESLRGSSTGVFAGTNTHDYGTVLDTAQDEASGHRLTGNAMSVVSGRVSYTFGFEGPAVTVDTACSSSLVALHMAAQSLRQGECSLAVAGGVTVMSTPSSFVEFARQRGLAPDGRCKPFASAADGTGWSEGVGLLLVERLSDARRNGHQILAVVRGSAVNQDGASNGLSAPSGPSQQRVIRQALANAQLAASEVDAVEAHGTGTTLGDPIEAQALLATYGQEHPPEQPLLLGAVKSNLGHTQAAAGVAGVMKMVLAMRHGMLPRTLHVDEPTGHVDWTAGAVELLTENTDWPETGHPRRAAVSAFGISGTNAHVVLELPPATAPAAPAATHDGTDATPEGPVPLLLSAKSESALRSQAARLHSHLDREAAPRLTDASHTLTHRTAFAHRAAVRAHDHATTLRALTALAAGEADPALDTGTAHPGRDAVLFSGQGAQRLGMGRELYGRYPVFAAAFDAVCAALDEHLDRPLRDVVWGEDAEELNQTAYAQAGLFAIEVALFRLVESWGVSPQYVAGHSVGEIAAAHVAGVFSLADACTLVAARGRLMQALPAGGAMVALQATEEEVLPHLTDHVAIAAVNGPRATVVSGAEAAVLALTAHFEAEGRKATRLRVSHAFHSPLMEPMLADFRAVAEGLSYGAPELSVVSNVTGELATPDQLRTPEYWVTHVRAAVRFADGIRALHAQGVTRFLELGPDGTLTAMARESLPDGDTADPSAPEESVLVPALRRDRPEEATLLAALTQLHVRGAEIDWTSFPADRDARTVDLPTYAFQHQRYWPTPDHTRTGDIGAVGLEAAGHPLLSAAVELPDGDGVLFTTRLSLASHPWLAGHAIMGSVLLPGTAFVELAVRAADEVGCDRVDELTLAAPLVLPEHGGVHLQLHVGPADEAGRRTFSARSRVEGDGDHPWVQHATGALAVDPRPAATDADFAAASWPPADAEPVDLTDFYPRLADRGFDYGPHFQGLRAAWRRGDEVFADVALPVAAEGEAPSYGLHPALLDAALHVVTFNGIEQNVVPFAWEGVSLHASGAAAVRVRVTRHGGDTVSVDVADTAGGPVASIGALVVRQVSADQWDSGTNPVGRDALFRVQWNPVRLPPAGAAESVAAIGVPEGSLAEWSADLVEHYADLDSLAASGRAHGTVLVPVTAAPDGPDTVESVHAITARALDTMQSWLADDRFATSRLVFVTRGAVIGADLAAAAVWGLVRSAQSENPGRFGLVDLDEDAQVAILPRALASDEPQLSLRGGEALAPRLARAQAQQAHVWDAAGTVLITGGTGGLGRTVARHLVVEHGVRSLLLVSRRGPAAEGAEELVAELAEHGAQAVVEACDVSDAVAVADLIDRHAPSAVVHTAGVLDDGVVASLTPERLAAVLRPKVDAAWHLHEATKGRDLDAFVVFSSVAGTIGSSGQANYAAGNAFLDGLAQHRRAAGLPAVSLAWGPWSQDSGMTGTLTDADLQRIARQGMPPLSAEQGVALFDAALAAGDAHMLPVRFDLAGLREQGEVPALLRGLIRTRARRSTVAGSTAVAGLVGRLSQLGAVERREALLDLVRAQIAVVLGHANPETVDPDRAFHDLGFDSLTAVELRNRLNDATGMRLSSTAVFDYPTAGTLVDFLLDELFDAQEEVELPTVPSPAGAADDPVVIVGMSCRYPGGVASPEDLWRLVSEGVDAISDFPTDRGWDVAALHNPDPEAFGTSYTRSGGFLHQAAEFDPEFFGMSPREALATDSQQRLLLETTWEAIERTGIDPSSLRGSRTGVFAGVMYTDYEDLLVGDQFEGFRSNGSAASIASGRVSYTFGFEGPAVTVDTACSSSLVALHLAAQALRAGECSLALAGGVTVMSTPTTFVEFSRQRGLAADGRCKAFSDAADGVGWGEGVGMLVLERLSDARRLGHRVLAVVRGSAVNQDGASNGLTAPNGPSQQRVIRQALASAGLSAADVDAVEAHGTGTTLGDPIEAQALLATYGRERPQDRPLLVGTVKSNVGHAQAASGVAGVIKMVLAMRHGVLPRTLHVDQPSTHVDWSAGAVELLTSETQWPQGDGPRRAGVSSFGVSGTNAHVILEQPEPIADDAVPDAAEDEPGALAWVLSARNEVALRGQAARLLPLVAGRDARSARDIGHSLVTGRTSFPHRAVVWGQDREALVLALSALAVGEADAGLAEGTSGGGKTAFLFSGQGSQRLGMGRELHARHPVFAEAFDAVCAALDEHLERPLRDVVWGEDAELLNQTAYAQAGLFAIEVALYRLAESWGARTDFVTGHSIGEVAAAHVAGVFSLSDACALVAARGRLMQALPAGGAMVAVRATEQEVLPHLTETVSIAAINGPTSVVVSGAEDAVLAIAAHFEGEGRKTTRLRVSHAFHSPLMEPMLADFRAVVARLSFGTPTIPVVSNLTGRIAEPEQLGQADYWVRHVREAVRFADGVAALHAEGVTRFLELGPDGVLSAMAQESLPDDAELAPALRKGWPEETGLLGALAQLYVRGASMDWAALYAGTGARWVDLPTYAFQHERFWPSGRVARSGDVRFAGLDSAEHPLLGAAVQLAGSGGLLFTGRLSVSAHPWLADHVVMGSVLVPGTALVELVLRAADEVGCDLLEELTLAAPLVLPASGSGVQVQVWLGEPDGSGRRSASVHAREGEGPWTLHASGVVTSGAEAVAFDLAEWPPKGAEPVDVAGCYDTLAHAGLTYGPVFRGLRAAWKRGEEVYAEVSLPEGAEGRAYGLHPALFDAALHAAASGGVEAGGVPFAWTGVSLHASGASHLRVRIRGTAKGMSVAMADTSGAPVASVESLVVRPLSAGQVQAAGRDALFKVDWAPVPLHDERVELGTAPDGEPLSDLGELETLAGATVPGTVLVAPPADGGDVVESVHRTAAWALDLVQSWLAEERFASSRLVFVTRGAVSGADLAAGAVQGLVRSAQSENPGRFGLVDLDDDADVTVLAQGLATDEPELLVRGGEVLAPRLARTQSEHTMAWDTSGTVLITGGTGGLGRAVARHLVAAHGVRSLLLVSRRGQAAEGVPELVAELRGGDAEVAVEACDVSDPAAVADLVARYRIGAVVHTAGVVDDGVVESLTTERLAAVLRPKVDAAWHLHEATRHLDLTTFVVFSSVAGAFGSSGQGNYAAGNAFLDALARHRRAAGLPAVSLAWGPWSQDSGMTGALTDADVQRIARQGMPPLSVEEGLALFDAALGTTEPAPLPVRLDLAALRAQGEPQALLRGLIRTRARRSGAVEASGLAQRLTGLSMAERREALLDVVRVQIATVLGHASPETVDPDRAFQDLGFDSLTAIELRNLLGKTTGLRLPATAVFDYPTADALAGHLLDELFGAETETPLPVSALPSLTDDPVVIVGMSCRFPGGVASPEDLWRLVSEGVDAVSDFPTDRGWEIDDTYDPDREGAIATRSGGFLHQAAEFDPEFFGMSPREALTTDAQQRLLLETTWEALERAGMDPATLRGSRTGVFAGVMYHDYSTLLSGREFEGYQGSGSAGSVASGRVSYTFGFEGPAITVDTACSSSLVALHLAAQSLRQGECSLALAGGVTVMSTPATFVEFSRQGGLSQDGRCKAFADGADGVGWGEGVGILVLERLSDARRNGHRILATVRGSAVNQDGASNGLTAPNGPSQQRVIRQALASAGLSAADVDAVEAHGTGTTLGDPIEAQALLATYGQGRSADRPLLLGSVKSNIGHAQAASGVAGVIKMVLAMRHGVLPRTLHVDEPSSHVDWDAGAVELLTSAVEWRQGDGPRRAGVSSFGISGTNAHVILEQPEPVAAVSESEEGADASTGTPVPVLLSGRSEPALRAQAARLLSRLADGEPELRATDVAYALATGRSAFQHRAVILAEDRKSLLRSLSALAEGRSEAAVVAQDRAGTAKLAFLFSGQGSQRLGMGRELYGHYPVFAEAFDAVCAALDEHLDRPLRDVVWGEDAEALNQTAYAQAGLFAIEVALYRLLESWGVRPAQLLGHSVGEIAVAHVAGVFSLSDACALVAARGRLMQALPAGGAMVAIRATEQEVLPHLTETVSIAAINGPTSVVVSGAEDAVLAIATHFEADGRKTTRLRVSHAFHSPLMEPMLADFRAVADRMTYHAPRIPVISNVTGEPATEEQLCSAGYWVSHVREAVRFADGVGALEAQGVSAYLELGPDGALAALAAESAADDSVLTPVLRKDRQEAPALLTAVARLHACGMPVDWSAVFAGTGARWVDLPTYAFQHERYWPSGRVARSGDVRFAGLDSAEHPLLGAAVELAGSDGVLFTGRLSVSAHPWLADHVVMGSVLVPGTALVELVLRAAHEVDCGAVEELTLAAPLVLPAADGAIQVQVRVGEPDDGGRRPVSVHGRAGAEPWTLHADGVLAPATEAPAFDAQMWPPQGSEPLDLTGCYEQFADAGFAYGPVFQGLRAAWKAGDDVYAEVGLPEGTDGGAYGLHPALFDAALHAALLDGAGAEERGVPFSWSGVSLHASGASQVRVRLRATANGTSIAIADTTGAPVASVGALTARPITAGQLQSSGDSLFKVDWTGVDLTAEPTGSLAMLGKDAEGILDALSLRTHTDLDEIAKAGAPDLLLVPPTAWTHSDSTVESVHAAAAGALEVIQSWLAEERFASSRLVFVTRGAVSGADLAGAAVWGLVRSAQSENPGRFGLVDVEDNAEVTLIPMALASDEPQLLVRGEQVLAARLARVERPAEPTVGVQWDPSGTVLITGGTGGLGRIVARHLVAVHGVRSLLLVSRRGPAADGVGDFVAELAQHGAEAVVEACDVSDAAAVTDLVARHAPSVVVHTAGVLDDGVVESLTAERLAAVLRPKVDAAWHLHEATKDRDLTAFVVFSSVAGTVGSPGQGNYAAGNAFLDALAVHRRAVGLPAVSLAWGPWSQDSGMTGALTDVDVQRMARQGMPPLSTEEGLALFDTALGTAEPTTLPVRLDRAALRAQGEPQALLRGLIRTPGRRAAVTTAATDGDAAAAFARRLTGLSAAEGREVVLDAVGGQVATVLGHARGTEIDPDRAFLDIGFDSLTAVELRNGLSALTGIRLPATLLFDYPTPAELVDHLHARIAPEPASGPEELLGELERLEKTFGGLDVTEEVHEQIAGRLEVLRAKWDALRETPAAAGQDDSRSDQDFDFESASDEEVFDLLDNEIGLS</sequence>
<dbReference type="GO" id="GO:0031177">
    <property type="term" value="F:phosphopantetheine binding"/>
    <property type="evidence" value="ECO:0007669"/>
    <property type="project" value="InterPro"/>
</dbReference>
<dbReference type="Pfam" id="PF18369">
    <property type="entry name" value="PKS_DE"/>
    <property type="match status" value="1"/>
</dbReference>
<evidence type="ECO:0000256" key="1">
    <source>
        <dbReference type="ARBA" id="ARBA00001957"/>
    </source>
</evidence>
<feature type="domain" description="Ketosynthase family 3 (KS3)" evidence="12">
    <location>
        <begin position="3314"/>
        <end position="3738"/>
    </location>
</feature>
<comment type="cofactor">
    <cofactor evidence="1">
        <name>pantetheine 4'-phosphate</name>
        <dbReference type="ChEBI" id="CHEBI:47942"/>
    </cofactor>
</comment>
<dbReference type="CDD" id="cd08952">
    <property type="entry name" value="KR_1_SDR_x"/>
    <property type="match status" value="1"/>
</dbReference>
<dbReference type="Pfam" id="PF22953">
    <property type="entry name" value="SpnB_Rossmann"/>
    <property type="match status" value="3"/>
</dbReference>
<gene>
    <name evidence="14" type="ORF">AOB60_02795</name>
</gene>
<dbReference type="PROSITE" id="PS00012">
    <property type="entry name" value="PHOSPHOPANTETHEINE"/>
    <property type="match status" value="3"/>
</dbReference>